<evidence type="ECO:0000259" key="3">
    <source>
        <dbReference type="Pfam" id="PF00561"/>
    </source>
</evidence>
<evidence type="ECO:0000256" key="2">
    <source>
        <dbReference type="ARBA" id="ARBA00038334"/>
    </source>
</evidence>
<dbReference type="Proteomes" id="UP000241818">
    <property type="component" value="Unassembled WGS sequence"/>
</dbReference>
<gene>
    <name evidence="4" type="ORF">M430DRAFT_94199</name>
</gene>
<keyword evidence="1" id="KW-0378">Hydrolase</keyword>
<dbReference type="STRING" id="857342.A0A2T3BFW9"/>
<dbReference type="RefSeq" id="XP_024725748.1">
    <property type="nucleotide sequence ID" value="XM_024869822.1"/>
</dbReference>
<feature type="domain" description="AB hydrolase-1" evidence="3">
    <location>
        <begin position="38"/>
        <end position="311"/>
    </location>
</feature>
<dbReference type="AlphaFoldDB" id="A0A2T3BFW9"/>
<dbReference type="Pfam" id="PF00561">
    <property type="entry name" value="Abhydrolase_1"/>
    <property type="match status" value="1"/>
</dbReference>
<dbReference type="InterPro" id="IPR000639">
    <property type="entry name" value="Epox_hydrolase-like"/>
</dbReference>
<sequence length="333" mass="37141">MVDKISPHDPRVQYKTADLNGINYSYILAEPSGKPTNTIFLIHGWPDLSLGWRYQIPFLTSLGLRVIAPDMMGYGGTDAPSSLSFYTFKRAADDMAALAHQLGLSSIIVAGHDWGGAVVYRLAMHHPHLISALISICTPFGPPTTEYFDLTTLPNFQYQLQLRGPDVEAQIVGEAKIRQFLNALFGGQCPNGELAFSVDHGCYFEKLPKCLPSRLVSAAELDFYANRYAIHGMRGPLNWYRTGPLNFEEEKELAAELEKNEDWKFEIPVLFIAGSRDAALPPSVSEGMDMWFGDLTRAEVDTSHWALWEKPAEVNQCIKEFLTQKVGPTKANL</sequence>
<dbReference type="PANTHER" id="PTHR43329">
    <property type="entry name" value="EPOXIDE HYDROLASE"/>
    <property type="match status" value="1"/>
</dbReference>
<evidence type="ECO:0000313" key="5">
    <source>
        <dbReference type="Proteomes" id="UP000241818"/>
    </source>
</evidence>
<dbReference type="InterPro" id="IPR029058">
    <property type="entry name" value="AB_hydrolase_fold"/>
</dbReference>
<comment type="similarity">
    <text evidence="2">Belongs to the AB hydrolase superfamily. Epoxide hydrolase family.</text>
</comment>
<dbReference type="OrthoDB" id="408373at2759"/>
<organism evidence="4 5">
    <name type="scientific">Amorphotheca resinae ATCC 22711</name>
    <dbReference type="NCBI Taxonomy" id="857342"/>
    <lineage>
        <taxon>Eukaryota</taxon>
        <taxon>Fungi</taxon>
        <taxon>Dikarya</taxon>
        <taxon>Ascomycota</taxon>
        <taxon>Pezizomycotina</taxon>
        <taxon>Leotiomycetes</taxon>
        <taxon>Helotiales</taxon>
        <taxon>Amorphothecaceae</taxon>
        <taxon>Amorphotheca</taxon>
    </lineage>
</organism>
<name>A0A2T3BFW9_AMORE</name>
<dbReference type="PRINTS" id="PR00412">
    <property type="entry name" value="EPOXHYDRLASE"/>
</dbReference>
<protein>
    <recommendedName>
        <fullName evidence="3">AB hydrolase-1 domain-containing protein</fullName>
    </recommendedName>
</protein>
<dbReference type="PRINTS" id="PR00111">
    <property type="entry name" value="ABHYDROLASE"/>
</dbReference>
<dbReference type="GO" id="GO:0016787">
    <property type="term" value="F:hydrolase activity"/>
    <property type="evidence" value="ECO:0007669"/>
    <property type="project" value="UniProtKB-KW"/>
</dbReference>
<dbReference type="Gene3D" id="3.40.50.1820">
    <property type="entry name" value="alpha/beta hydrolase"/>
    <property type="match status" value="1"/>
</dbReference>
<evidence type="ECO:0000313" key="4">
    <source>
        <dbReference type="EMBL" id="PSS28223.1"/>
    </source>
</evidence>
<proteinExistence type="inferred from homology"/>
<dbReference type="InterPro" id="IPR000073">
    <property type="entry name" value="AB_hydrolase_1"/>
</dbReference>
<keyword evidence="5" id="KW-1185">Reference proteome</keyword>
<dbReference type="InParanoid" id="A0A2T3BFW9"/>
<evidence type="ECO:0000256" key="1">
    <source>
        <dbReference type="ARBA" id="ARBA00022801"/>
    </source>
</evidence>
<dbReference type="SUPFAM" id="SSF53474">
    <property type="entry name" value="alpha/beta-Hydrolases"/>
    <property type="match status" value="1"/>
</dbReference>
<accession>A0A2T3BFW9</accession>
<reference evidence="4 5" key="1">
    <citation type="journal article" date="2018" name="New Phytol.">
        <title>Comparative genomics and transcriptomics depict ericoid mycorrhizal fungi as versatile saprotrophs and plant mutualists.</title>
        <authorList>
            <person name="Martino E."/>
            <person name="Morin E."/>
            <person name="Grelet G.A."/>
            <person name="Kuo A."/>
            <person name="Kohler A."/>
            <person name="Daghino S."/>
            <person name="Barry K.W."/>
            <person name="Cichocki N."/>
            <person name="Clum A."/>
            <person name="Dockter R.B."/>
            <person name="Hainaut M."/>
            <person name="Kuo R.C."/>
            <person name="LaButti K."/>
            <person name="Lindahl B.D."/>
            <person name="Lindquist E.A."/>
            <person name="Lipzen A."/>
            <person name="Khouja H.R."/>
            <person name="Magnuson J."/>
            <person name="Murat C."/>
            <person name="Ohm R.A."/>
            <person name="Singer S.W."/>
            <person name="Spatafora J.W."/>
            <person name="Wang M."/>
            <person name="Veneault-Fourrey C."/>
            <person name="Henrissat B."/>
            <person name="Grigoriev I.V."/>
            <person name="Martin F.M."/>
            <person name="Perotto S."/>
        </authorList>
    </citation>
    <scope>NUCLEOTIDE SEQUENCE [LARGE SCALE GENOMIC DNA]</scope>
    <source>
        <strain evidence="4 5">ATCC 22711</strain>
    </source>
</reference>
<dbReference type="EMBL" id="KZ679006">
    <property type="protein sequence ID" value="PSS28223.1"/>
    <property type="molecule type" value="Genomic_DNA"/>
</dbReference>
<dbReference type="GeneID" id="36577903"/>